<sequence length="92" mass="10114">MRAHIHEEILQFTDGYDTQVGERGLMLSGGQKQRISIARLFLKNPPILILDEATSALDTLTEHDIQHSFEELSRGAHDAGHCAPALYGEACG</sequence>
<dbReference type="PANTHER" id="PTHR24221:SF654">
    <property type="entry name" value="ATP-BINDING CASSETTE SUB-FAMILY B MEMBER 6"/>
    <property type="match status" value="1"/>
</dbReference>
<dbReference type="GO" id="GO:0016887">
    <property type="term" value="F:ATP hydrolysis activity"/>
    <property type="evidence" value="ECO:0007669"/>
    <property type="project" value="InterPro"/>
</dbReference>
<dbReference type="Pfam" id="PF00005">
    <property type="entry name" value="ABC_tran"/>
    <property type="match status" value="1"/>
</dbReference>
<dbReference type="GO" id="GO:0005524">
    <property type="term" value="F:ATP binding"/>
    <property type="evidence" value="ECO:0007669"/>
    <property type="project" value="InterPro"/>
</dbReference>
<dbReference type="AlphaFoldDB" id="A0A645FS86"/>
<dbReference type="Gene3D" id="3.40.50.300">
    <property type="entry name" value="P-loop containing nucleotide triphosphate hydrolases"/>
    <property type="match status" value="1"/>
</dbReference>
<name>A0A645FS86_9ZZZZ</name>
<organism evidence="2">
    <name type="scientific">bioreactor metagenome</name>
    <dbReference type="NCBI Taxonomy" id="1076179"/>
    <lineage>
        <taxon>unclassified sequences</taxon>
        <taxon>metagenomes</taxon>
        <taxon>ecological metagenomes</taxon>
    </lineage>
</organism>
<proteinExistence type="predicted"/>
<dbReference type="InterPro" id="IPR027417">
    <property type="entry name" value="P-loop_NTPase"/>
</dbReference>
<comment type="caution">
    <text evidence="2">The sequence shown here is derived from an EMBL/GenBank/DDBJ whole genome shotgun (WGS) entry which is preliminary data.</text>
</comment>
<protein>
    <recommendedName>
        <fullName evidence="1">ABC transporter domain-containing protein</fullName>
    </recommendedName>
</protein>
<feature type="domain" description="ABC transporter" evidence="1">
    <location>
        <begin position="10"/>
        <end position="55"/>
    </location>
</feature>
<dbReference type="EMBL" id="VSSQ01061760">
    <property type="protein sequence ID" value="MPN15054.1"/>
    <property type="molecule type" value="Genomic_DNA"/>
</dbReference>
<dbReference type="InterPro" id="IPR003439">
    <property type="entry name" value="ABC_transporter-like_ATP-bd"/>
</dbReference>
<dbReference type="PANTHER" id="PTHR24221">
    <property type="entry name" value="ATP-BINDING CASSETTE SUB-FAMILY B"/>
    <property type="match status" value="1"/>
</dbReference>
<dbReference type="InterPro" id="IPR039421">
    <property type="entry name" value="Type_1_exporter"/>
</dbReference>
<dbReference type="SUPFAM" id="SSF52540">
    <property type="entry name" value="P-loop containing nucleoside triphosphate hydrolases"/>
    <property type="match status" value="1"/>
</dbReference>
<reference evidence="2" key="1">
    <citation type="submission" date="2019-08" db="EMBL/GenBank/DDBJ databases">
        <authorList>
            <person name="Kucharzyk K."/>
            <person name="Murdoch R.W."/>
            <person name="Higgins S."/>
            <person name="Loffler F."/>
        </authorList>
    </citation>
    <scope>NUCLEOTIDE SEQUENCE</scope>
</reference>
<gene>
    <name evidence="2" type="ORF">SDC9_162383</name>
</gene>
<evidence type="ECO:0000259" key="1">
    <source>
        <dbReference type="Pfam" id="PF00005"/>
    </source>
</evidence>
<evidence type="ECO:0000313" key="2">
    <source>
        <dbReference type="EMBL" id="MPN15054.1"/>
    </source>
</evidence>
<dbReference type="GO" id="GO:0034040">
    <property type="term" value="F:ATPase-coupled lipid transmembrane transporter activity"/>
    <property type="evidence" value="ECO:0007669"/>
    <property type="project" value="TreeGrafter"/>
</dbReference>
<accession>A0A645FS86</accession>